<keyword evidence="2" id="KW-0472">Membrane</keyword>
<dbReference type="VEuPathDB" id="FungiDB:BO82DRAFT_169387"/>
<dbReference type="Proteomes" id="UP000248340">
    <property type="component" value="Unassembled WGS sequence"/>
</dbReference>
<dbReference type="RefSeq" id="XP_025488203.1">
    <property type="nucleotide sequence ID" value="XM_025630333.1"/>
</dbReference>
<feature type="transmembrane region" description="Helical" evidence="2">
    <location>
        <begin position="39"/>
        <end position="60"/>
    </location>
</feature>
<evidence type="ECO:0000256" key="1">
    <source>
        <dbReference type="SAM" id="MobiDB-lite"/>
    </source>
</evidence>
<dbReference type="GeneID" id="37133074"/>
<proteinExistence type="predicted"/>
<feature type="region of interest" description="Disordered" evidence="1">
    <location>
        <begin position="1"/>
        <end position="23"/>
    </location>
</feature>
<accession>A0A319CH92</accession>
<evidence type="ECO:0000313" key="4">
    <source>
        <dbReference type="Proteomes" id="UP000248340"/>
    </source>
</evidence>
<evidence type="ECO:0000313" key="3">
    <source>
        <dbReference type="EMBL" id="PYH78003.1"/>
    </source>
</evidence>
<keyword evidence="2" id="KW-1133">Transmembrane helix</keyword>
<keyword evidence="2" id="KW-0812">Transmembrane</keyword>
<name>A0A319CH92_9EURO</name>
<evidence type="ECO:0000256" key="2">
    <source>
        <dbReference type="SAM" id="Phobius"/>
    </source>
</evidence>
<protein>
    <submittedName>
        <fullName evidence="3">Uncharacterized protein</fullName>
    </submittedName>
</protein>
<gene>
    <name evidence="3" type="ORF">BO82DRAFT_169387</name>
</gene>
<keyword evidence="4" id="KW-1185">Reference proteome</keyword>
<organism evidence="3 4">
    <name type="scientific">Aspergillus uvarum CBS 121591</name>
    <dbReference type="NCBI Taxonomy" id="1448315"/>
    <lineage>
        <taxon>Eukaryota</taxon>
        <taxon>Fungi</taxon>
        <taxon>Dikarya</taxon>
        <taxon>Ascomycota</taxon>
        <taxon>Pezizomycotina</taxon>
        <taxon>Eurotiomycetes</taxon>
        <taxon>Eurotiomycetidae</taxon>
        <taxon>Eurotiales</taxon>
        <taxon>Aspergillaceae</taxon>
        <taxon>Aspergillus</taxon>
        <taxon>Aspergillus subgen. Circumdati</taxon>
    </lineage>
</organism>
<dbReference type="AlphaFoldDB" id="A0A319CH92"/>
<reference evidence="3 4" key="1">
    <citation type="submission" date="2016-12" db="EMBL/GenBank/DDBJ databases">
        <title>The genomes of Aspergillus section Nigri reveals drivers in fungal speciation.</title>
        <authorList>
            <consortium name="DOE Joint Genome Institute"/>
            <person name="Vesth T.C."/>
            <person name="Nybo J."/>
            <person name="Theobald S."/>
            <person name="Brandl J."/>
            <person name="Frisvad J.C."/>
            <person name="Nielsen K.F."/>
            <person name="Lyhne E.K."/>
            <person name="Kogle M.E."/>
            <person name="Kuo A."/>
            <person name="Riley R."/>
            <person name="Clum A."/>
            <person name="Nolan M."/>
            <person name="Lipzen A."/>
            <person name="Salamov A."/>
            <person name="Henrissat B."/>
            <person name="Wiebenga A."/>
            <person name="De Vries R.P."/>
            <person name="Grigoriev I.V."/>
            <person name="Mortensen U.H."/>
            <person name="Andersen M.R."/>
            <person name="Baker S.E."/>
        </authorList>
    </citation>
    <scope>NUCLEOTIDE SEQUENCE [LARGE SCALE GENOMIC DNA]</scope>
    <source>
        <strain evidence="3 4">CBS 121591</strain>
    </source>
</reference>
<sequence>MNEYPAHPGRILHAPPPITDTRNPHAERVFASDRLLDPLPAPAIVILPIVLCAPVNCLVVTRL</sequence>
<dbReference type="EMBL" id="KZ821734">
    <property type="protein sequence ID" value="PYH78003.1"/>
    <property type="molecule type" value="Genomic_DNA"/>
</dbReference>